<accession>A0A9N9BHH0</accession>
<dbReference type="EMBL" id="CAJVPY010002599">
    <property type="protein sequence ID" value="CAG8565999.1"/>
    <property type="molecule type" value="Genomic_DNA"/>
</dbReference>
<feature type="non-terminal residue" evidence="2">
    <location>
        <position position="1"/>
    </location>
</feature>
<dbReference type="OrthoDB" id="10618772at2759"/>
<name>A0A9N9BHH0_9GLOM</name>
<gene>
    <name evidence="2" type="ORF">DERYTH_LOCUS5967</name>
</gene>
<evidence type="ECO:0000313" key="3">
    <source>
        <dbReference type="Proteomes" id="UP000789405"/>
    </source>
</evidence>
<proteinExistence type="predicted"/>
<organism evidence="2 3">
    <name type="scientific">Dentiscutata erythropus</name>
    <dbReference type="NCBI Taxonomy" id="1348616"/>
    <lineage>
        <taxon>Eukaryota</taxon>
        <taxon>Fungi</taxon>
        <taxon>Fungi incertae sedis</taxon>
        <taxon>Mucoromycota</taxon>
        <taxon>Glomeromycotina</taxon>
        <taxon>Glomeromycetes</taxon>
        <taxon>Diversisporales</taxon>
        <taxon>Gigasporaceae</taxon>
        <taxon>Dentiscutata</taxon>
    </lineage>
</organism>
<evidence type="ECO:0000256" key="1">
    <source>
        <dbReference type="SAM" id="MobiDB-lite"/>
    </source>
</evidence>
<reference evidence="2" key="1">
    <citation type="submission" date="2021-06" db="EMBL/GenBank/DDBJ databases">
        <authorList>
            <person name="Kallberg Y."/>
            <person name="Tangrot J."/>
            <person name="Rosling A."/>
        </authorList>
    </citation>
    <scope>NUCLEOTIDE SEQUENCE</scope>
    <source>
        <strain evidence="2">MA453B</strain>
    </source>
</reference>
<keyword evidence="3" id="KW-1185">Reference proteome</keyword>
<protein>
    <submittedName>
        <fullName evidence="2">4746_t:CDS:1</fullName>
    </submittedName>
</protein>
<dbReference type="Proteomes" id="UP000789405">
    <property type="component" value="Unassembled WGS sequence"/>
</dbReference>
<sequence>IINEFAGYNGKEPVLIENSNQDSDESSQFDENAFPDAYKRKVVSDDSGDDYDGKILKKMKQSNHRKRTTSLDTTLSNSELKEKNVENVEPIDDNMNKFPILAKNKLKESSSQLNMNVVPSRDSLQLTNQSEDSITYLEVKKYLIRVNTDTSYE</sequence>
<dbReference type="AlphaFoldDB" id="A0A9N9BHH0"/>
<comment type="caution">
    <text evidence="2">The sequence shown here is derived from an EMBL/GenBank/DDBJ whole genome shotgun (WGS) entry which is preliminary data.</text>
</comment>
<feature type="region of interest" description="Disordered" evidence="1">
    <location>
        <begin position="1"/>
        <end position="52"/>
    </location>
</feature>
<evidence type="ECO:0000313" key="2">
    <source>
        <dbReference type="EMBL" id="CAG8565999.1"/>
    </source>
</evidence>